<name>A0A165LZF8_9BACI</name>
<dbReference type="OrthoDB" id="9808624at2"/>
<accession>A0A165LZF8</accession>
<evidence type="ECO:0000259" key="1">
    <source>
        <dbReference type="Pfam" id="PF13643"/>
    </source>
</evidence>
<evidence type="ECO:0000313" key="3">
    <source>
        <dbReference type="Proteomes" id="UP000076510"/>
    </source>
</evidence>
<dbReference type="AlphaFoldDB" id="A0A165LZF8"/>
<feature type="domain" description="DUF4145" evidence="1">
    <location>
        <begin position="93"/>
        <end position="166"/>
    </location>
</feature>
<protein>
    <recommendedName>
        <fullName evidence="1">DUF4145 domain-containing protein</fullName>
    </recommendedName>
</protein>
<dbReference type="Pfam" id="PF13643">
    <property type="entry name" value="DUF4145"/>
    <property type="match status" value="1"/>
</dbReference>
<reference evidence="3" key="1">
    <citation type="submission" date="2016-01" db="EMBL/GenBank/DDBJ databases">
        <title>Whole genome sequencing of Bhargavaea cecembensis T14.</title>
        <authorList>
            <person name="Hong K.W."/>
        </authorList>
    </citation>
    <scope>NUCLEOTIDE SEQUENCE [LARGE SCALE GENOMIC DNA]</scope>
    <source>
        <strain evidence="3">M19</strain>
    </source>
</reference>
<gene>
    <name evidence="2" type="ORF">AV649_11670</name>
</gene>
<comment type="caution">
    <text evidence="2">The sequence shown here is derived from an EMBL/GenBank/DDBJ whole genome shotgun (WGS) entry which is preliminary data.</text>
</comment>
<sequence length="218" mass="25173">MFAEEKFICPHCETASIHSWYILYANGGYLGPEKLRKDHYTDGRVETGAVSVCHYCDDICLWKHKEMVYPKNNFMVEDPNPDMPDFIKDLYYEARIILQYSARSSSALLRLALETMLEDNGYKQNKLYDKITALMESENASDELIMAAELIRHYGNSSAHKGFIDLNDDIDTANELFMVINLIAQDQYSKPKRLRALMEKLPASKKEGIEKKLEQVKK</sequence>
<dbReference type="InterPro" id="IPR025285">
    <property type="entry name" value="DUF4145"/>
</dbReference>
<dbReference type="Proteomes" id="UP000076510">
    <property type="component" value="Unassembled WGS sequence"/>
</dbReference>
<organism evidence="2 3">
    <name type="scientific">Rossellomorea marisflavi</name>
    <dbReference type="NCBI Taxonomy" id="189381"/>
    <lineage>
        <taxon>Bacteria</taxon>
        <taxon>Bacillati</taxon>
        <taxon>Bacillota</taxon>
        <taxon>Bacilli</taxon>
        <taxon>Bacillales</taxon>
        <taxon>Bacillaceae</taxon>
        <taxon>Rossellomorea</taxon>
    </lineage>
</organism>
<dbReference type="EMBL" id="LQQY01000002">
    <property type="protein sequence ID" value="KZE53412.1"/>
    <property type="molecule type" value="Genomic_DNA"/>
</dbReference>
<evidence type="ECO:0000313" key="2">
    <source>
        <dbReference type="EMBL" id="KZE53412.1"/>
    </source>
</evidence>
<dbReference type="RefSeq" id="WP_063190523.1">
    <property type="nucleotide sequence ID" value="NZ_LQQY01000002.1"/>
</dbReference>
<proteinExistence type="predicted"/>